<reference evidence="1" key="1">
    <citation type="submission" date="2014-01" db="EMBL/GenBank/DDBJ databases">
        <title>The genome of the white-rot fungus Pycnoporus cinnabarinus: a basidiomycete model with a versatile arsenal for lignocellulosic biomass breakdown.</title>
        <authorList>
            <person name="Levasseur A."/>
            <person name="Lomascolo A."/>
            <person name="Ruiz-Duenas F.J."/>
            <person name="Uzan E."/>
            <person name="Piumi F."/>
            <person name="Kues U."/>
            <person name="Ram A.F.J."/>
            <person name="Murat C."/>
            <person name="Haon M."/>
            <person name="Benoit I."/>
            <person name="Arfi Y."/>
            <person name="Chevret D."/>
            <person name="Drula E."/>
            <person name="Kwon M.J."/>
            <person name="Gouret P."/>
            <person name="Lesage-Meessen L."/>
            <person name="Lombard V."/>
            <person name="Mariette J."/>
            <person name="Noirot C."/>
            <person name="Park J."/>
            <person name="Patyshakuliyeva A."/>
            <person name="Wieneger R.A.B."/>
            <person name="Wosten H.A.B."/>
            <person name="Martin F."/>
            <person name="Coutinho P.M."/>
            <person name="de Vries R."/>
            <person name="Martinez A.T."/>
            <person name="Klopp C."/>
            <person name="Pontarotti P."/>
            <person name="Henrissat B."/>
            <person name="Record E."/>
        </authorList>
    </citation>
    <scope>NUCLEOTIDE SEQUENCE [LARGE SCALE GENOMIC DNA]</scope>
    <source>
        <strain evidence="1">BRFM137</strain>
    </source>
</reference>
<dbReference type="OrthoDB" id="5599163at2759"/>
<dbReference type="EMBL" id="CCBP010000598">
    <property type="protein sequence ID" value="CDO77999.1"/>
    <property type="molecule type" value="Genomic_DNA"/>
</dbReference>
<proteinExistence type="predicted"/>
<dbReference type="HOGENOM" id="CLU_092523_0_0_1"/>
<sequence>MKMRKRMQLNPITLTKEGSYTVTPCGEREPASILLTTKKKYKPVAKKVHVSLENCPEKFYIEQNITGDPLATMPELNPNPPEFSPTGRYTAEQKEAMDRSDSERGCFKPKFFPLIESPVLPHTPWVKKNIPIPPGLYKEVCKILKKKIAAGVYEPSNSSYHSRWFCVLKKDGKSL</sequence>
<gene>
    <name evidence="1" type="ORF">BN946_scf184723.g6</name>
</gene>
<organism evidence="1 2">
    <name type="scientific">Pycnoporus cinnabarinus</name>
    <name type="common">Cinnabar-red polypore</name>
    <name type="synonym">Trametes cinnabarina</name>
    <dbReference type="NCBI Taxonomy" id="5643"/>
    <lineage>
        <taxon>Eukaryota</taxon>
        <taxon>Fungi</taxon>
        <taxon>Dikarya</taxon>
        <taxon>Basidiomycota</taxon>
        <taxon>Agaricomycotina</taxon>
        <taxon>Agaricomycetes</taxon>
        <taxon>Polyporales</taxon>
        <taxon>Polyporaceae</taxon>
        <taxon>Trametes</taxon>
    </lineage>
</organism>
<dbReference type="Proteomes" id="UP000029665">
    <property type="component" value="Unassembled WGS sequence"/>
</dbReference>
<comment type="caution">
    <text evidence="1">The sequence shown here is derived from an EMBL/GenBank/DDBJ whole genome shotgun (WGS) entry which is preliminary data.</text>
</comment>
<dbReference type="STRING" id="5643.A0A060T0E4"/>
<dbReference type="Gene3D" id="3.10.10.10">
    <property type="entry name" value="HIV Type 1 Reverse Transcriptase, subunit A, domain 1"/>
    <property type="match status" value="1"/>
</dbReference>
<evidence type="ECO:0000313" key="1">
    <source>
        <dbReference type="EMBL" id="CDO77999.1"/>
    </source>
</evidence>
<dbReference type="InterPro" id="IPR043502">
    <property type="entry name" value="DNA/RNA_pol_sf"/>
</dbReference>
<dbReference type="AlphaFoldDB" id="A0A060T0E4"/>
<keyword evidence="2" id="KW-1185">Reference proteome</keyword>
<dbReference type="SUPFAM" id="SSF56672">
    <property type="entry name" value="DNA/RNA polymerases"/>
    <property type="match status" value="1"/>
</dbReference>
<name>A0A060T0E4_PYCCI</name>
<evidence type="ECO:0008006" key="3">
    <source>
        <dbReference type="Google" id="ProtNLM"/>
    </source>
</evidence>
<evidence type="ECO:0000313" key="2">
    <source>
        <dbReference type="Proteomes" id="UP000029665"/>
    </source>
</evidence>
<accession>A0A060T0E4</accession>
<dbReference type="OMA" id="CTHEMAF"/>
<protein>
    <recommendedName>
        <fullName evidence="3">Reverse transcriptase domain-containing protein</fullName>
    </recommendedName>
</protein>